<evidence type="ECO:0000256" key="1">
    <source>
        <dbReference type="SAM" id="MobiDB-lite"/>
    </source>
</evidence>
<gene>
    <name evidence="3" type="ORF">BX591_10820</name>
</gene>
<reference evidence="3 4" key="1">
    <citation type="submission" date="2018-06" db="EMBL/GenBank/DDBJ databases">
        <title>Genomic Encyclopedia of Type Strains, Phase III (KMG-III): the genomes of soil and plant-associated and newly described type strains.</title>
        <authorList>
            <person name="Whitman W."/>
        </authorList>
    </citation>
    <scope>NUCLEOTIDE SEQUENCE [LARGE SCALE GENOMIC DNA]</scope>
    <source>
        <strain evidence="3 4">LMG 23644</strain>
    </source>
</reference>
<evidence type="ECO:0000313" key="4">
    <source>
        <dbReference type="Proteomes" id="UP000248918"/>
    </source>
</evidence>
<comment type="caution">
    <text evidence="3">The sequence shown here is derived from an EMBL/GenBank/DDBJ whole genome shotgun (WGS) entry which is preliminary data.</text>
</comment>
<feature type="compositionally biased region" description="Low complexity" evidence="1">
    <location>
        <begin position="18"/>
        <end position="32"/>
    </location>
</feature>
<name>A0A329CM23_9BURK</name>
<evidence type="ECO:0000256" key="2">
    <source>
        <dbReference type="SAM" id="Phobius"/>
    </source>
</evidence>
<organism evidence="3 4">
    <name type="scientific">Paraburkholderia bryophila</name>
    <dbReference type="NCBI Taxonomy" id="420952"/>
    <lineage>
        <taxon>Bacteria</taxon>
        <taxon>Pseudomonadati</taxon>
        <taxon>Pseudomonadota</taxon>
        <taxon>Betaproteobacteria</taxon>
        <taxon>Burkholderiales</taxon>
        <taxon>Burkholderiaceae</taxon>
        <taxon>Paraburkholderia</taxon>
    </lineage>
</organism>
<dbReference type="EMBL" id="QLTK01000008">
    <property type="protein sequence ID" value="RAS31915.1"/>
    <property type="molecule type" value="Genomic_DNA"/>
</dbReference>
<evidence type="ECO:0000313" key="3">
    <source>
        <dbReference type="EMBL" id="RAS31915.1"/>
    </source>
</evidence>
<dbReference type="Proteomes" id="UP000248918">
    <property type="component" value="Unassembled WGS sequence"/>
</dbReference>
<sequence>MPSQMQANENHKKKTCDSASASKNNTSSANRSGTSPTTQFDVSAVNIQGEAPATESVATANTYMDSQDSGQQNAVTAAEQKEKRVTRQLAIWSLAVAALSAVFAGMSYHESKEARLDVLRSQIRSEALQEISNGRMTFAVFNCYAAIRGVNNLTGKEALQNLMDKTEPKIRESLNALPGWDESALLVFQQSLNETAGSTTRTLREALLKARITWSKEDLERADEACKVESIQ</sequence>
<dbReference type="OrthoDB" id="9932988at2"/>
<keyword evidence="2" id="KW-1133">Transmembrane helix</keyword>
<protein>
    <submittedName>
        <fullName evidence="3">Uncharacterized protein</fullName>
    </submittedName>
</protein>
<keyword evidence="2" id="KW-0812">Transmembrane</keyword>
<keyword evidence="2" id="KW-0472">Membrane</keyword>
<feature type="region of interest" description="Disordered" evidence="1">
    <location>
        <begin position="1"/>
        <end position="41"/>
    </location>
</feature>
<accession>A0A329CM23</accession>
<feature type="transmembrane region" description="Helical" evidence="2">
    <location>
        <begin position="89"/>
        <end position="108"/>
    </location>
</feature>
<proteinExistence type="predicted"/>
<dbReference type="RefSeq" id="WP_146749767.1">
    <property type="nucleotide sequence ID" value="NZ_CADFFP010000009.1"/>
</dbReference>
<dbReference type="AlphaFoldDB" id="A0A329CM23"/>